<dbReference type="Pfam" id="PF18972">
    <property type="entry name" value="Wheel"/>
    <property type="match status" value="1"/>
</dbReference>
<protein>
    <recommendedName>
        <fullName evidence="9">Cns1/TTC4 wheel domain-containing protein</fullName>
    </recommendedName>
</protein>
<evidence type="ECO:0000256" key="3">
    <source>
        <dbReference type="ARBA" id="ARBA00023602"/>
    </source>
</evidence>
<dbReference type="SUPFAM" id="SSF48452">
    <property type="entry name" value="TPR-like"/>
    <property type="match status" value="1"/>
</dbReference>
<evidence type="ECO:0000259" key="6">
    <source>
        <dbReference type="Pfam" id="PF16042"/>
    </source>
</evidence>
<reference evidence="8" key="1">
    <citation type="submission" date="2022-08" db="UniProtKB">
        <authorList>
            <consortium name="EnsemblMetazoa"/>
        </authorList>
    </citation>
    <scope>IDENTIFICATION</scope>
</reference>
<feature type="domain" description="Cns1/TTC4 wheel" evidence="7">
    <location>
        <begin position="453"/>
        <end position="561"/>
    </location>
</feature>
<keyword evidence="5" id="KW-0732">Signal</keyword>
<proteinExistence type="inferred from homology"/>
<evidence type="ECO:0000256" key="2">
    <source>
        <dbReference type="ARBA" id="ARBA00022803"/>
    </source>
</evidence>
<evidence type="ECO:0008006" key="9">
    <source>
        <dbReference type="Google" id="ProtNLM"/>
    </source>
</evidence>
<feature type="chain" id="PRO_5036489693" description="Cns1/TTC4 wheel domain-containing protein" evidence="5">
    <location>
        <begin position="20"/>
        <end position="572"/>
    </location>
</feature>
<dbReference type="InterPro" id="IPR032011">
    <property type="entry name" value="DUF4794"/>
</dbReference>
<sequence>LTMHRYVALVAVLVVSVAAEAPYPASGWRPEGAQFRLPTEYGAPLLLLQPQPRRVEVQITRENVQFAGRQIAQEQVPVTTTTVEPVTQTTPVTTTTTEQADLDPLKVQGLPSDQRKDFQQRANLRQQVVNRPLPANIAQRPLFPDLYSSNKWLSNRKLCRLNLRCIEKVPQTRCTASHITMEEKQPKKVLSEQERLELAAQLDKDLDAFISSLEKKRYTEGWPEDRWEEEMAKHPFFMQKSPEPGEELSPLMEGLQQLKYDPQENTEQELADTYKEDGKFYMQHRKFRMAVLSYTEALRYKVGDAAYKAILYNNRSAANYMLKNYRTSLQDAQKALELNPDYDKARWRAAQCASALDRFELCVELCDTILQRDPTNTAAVEMRKACLAKKAAQQRDSRKEARQEREKQERWDRLVTELKKRMVKFEERKALDDERFLRPRLAPLEDFMVSCDENGVLSWPVVFCYPEFQTTDFQQQLLETTTMQDVLEQLFEEPLECDKAGLYRAKKVNVYYENRILGLAYLVDKSKTIREIVAERTFVAFQGTLTFYILVKGSKQEESFITQTRIPLKIEY</sequence>
<dbReference type="PROSITE" id="PS50005">
    <property type="entry name" value="TPR"/>
    <property type="match status" value="1"/>
</dbReference>
<dbReference type="Proteomes" id="UP000075882">
    <property type="component" value="Unassembled WGS sequence"/>
</dbReference>
<dbReference type="InterPro" id="IPR019734">
    <property type="entry name" value="TPR_rpt"/>
</dbReference>
<dbReference type="GO" id="GO:0030544">
    <property type="term" value="F:Hsp70 protein binding"/>
    <property type="evidence" value="ECO:0007669"/>
    <property type="project" value="TreeGrafter"/>
</dbReference>
<dbReference type="InterPro" id="IPR044059">
    <property type="entry name" value="Csn1/TTC4_wheel"/>
</dbReference>
<feature type="repeat" description="TPR" evidence="4">
    <location>
        <begin position="309"/>
        <end position="342"/>
    </location>
</feature>
<keyword evidence="1" id="KW-0677">Repeat</keyword>
<dbReference type="VEuPathDB" id="VectorBase:ACON2_039781"/>
<dbReference type="CDD" id="cd21380">
    <property type="entry name" value="CTWD_Cns1"/>
    <property type="match status" value="1"/>
</dbReference>
<dbReference type="Pfam" id="PF14559">
    <property type="entry name" value="TPR_19"/>
    <property type="match status" value="1"/>
</dbReference>
<feature type="signal peptide" evidence="5">
    <location>
        <begin position="1"/>
        <end position="19"/>
    </location>
</feature>
<dbReference type="GO" id="GO:0005634">
    <property type="term" value="C:nucleus"/>
    <property type="evidence" value="ECO:0007669"/>
    <property type="project" value="TreeGrafter"/>
</dbReference>
<evidence type="ECO:0000256" key="1">
    <source>
        <dbReference type="ARBA" id="ARBA00022737"/>
    </source>
</evidence>
<dbReference type="AlphaFoldDB" id="A0A8W7P7Q4"/>
<organism evidence="8">
    <name type="scientific">Anopheles coluzzii</name>
    <name type="common">African malaria mosquito</name>
    <dbReference type="NCBI Taxonomy" id="1518534"/>
    <lineage>
        <taxon>Eukaryota</taxon>
        <taxon>Metazoa</taxon>
        <taxon>Ecdysozoa</taxon>
        <taxon>Arthropoda</taxon>
        <taxon>Hexapoda</taxon>
        <taxon>Insecta</taxon>
        <taxon>Pterygota</taxon>
        <taxon>Neoptera</taxon>
        <taxon>Endopterygota</taxon>
        <taxon>Diptera</taxon>
        <taxon>Nematocera</taxon>
        <taxon>Culicoidea</taxon>
        <taxon>Culicidae</taxon>
        <taxon>Anophelinae</taxon>
        <taxon>Anopheles</taxon>
    </lineage>
</organism>
<keyword evidence="2 4" id="KW-0802">TPR repeat</keyword>
<dbReference type="PANTHER" id="PTHR46035">
    <property type="entry name" value="TETRATRICOPEPTIDE REPEAT PROTEIN 4"/>
    <property type="match status" value="1"/>
</dbReference>
<accession>A0A8W7P7Q4</accession>
<dbReference type="GO" id="GO:0005829">
    <property type="term" value="C:cytosol"/>
    <property type="evidence" value="ECO:0007669"/>
    <property type="project" value="TreeGrafter"/>
</dbReference>
<dbReference type="GO" id="GO:0051879">
    <property type="term" value="F:Hsp90 protein binding"/>
    <property type="evidence" value="ECO:0007669"/>
    <property type="project" value="InterPro"/>
</dbReference>
<evidence type="ECO:0000313" key="8">
    <source>
        <dbReference type="EnsemblMetazoa" id="ACOM026661-PA.1"/>
    </source>
</evidence>
<dbReference type="EnsemblMetazoa" id="ACOM026661-RA">
    <property type="protein sequence ID" value="ACOM026661-PA.1"/>
    <property type="gene ID" value="ACOM026661"/>
</dbReference>
<dbReference type="Gene3D" id="1.25.40.10">
    <property type="entry name" value="Tetratricopeptide repeat domain"/>
    <property type="match status" value="1"/>
</dbReference>
<comment type="similarity">
    <text evidence="3">Belongs to the TTC4 family.</text>
</comment>
<dbReference type="PANTHER" id="PTHR46035:SF1">
    <property type="entry name" value="TETRATRICOPEPTIDE REPEAT PROTEIN 4"/>
    <property type="match status" value="1"/>
</dbReference>
<evidence type="ECO:0000259" key="7">
    <source>
        <dbReference type="Pfam" id="PF18972"/>
    </source>
</evidence>
<feature type="domain" description="DUF4794" evidence="6">
    <location>
        <begin position="21"/>
        <end position="102"/>
    </location>
</feature>
<dbReference type="InterPro" id="IPR011990">
    <property type="entry name" value="TPR-like_helical_dom_sf"/>
</dbReference>
<dbReference type="VEuPathDB" id="VectorBase:ACON2_040647"/>
<dbReference type="Pfam" id="PF16042">
    <property type="entry name" value="DUF4794"/>
    <property type="match status" value="1"/>
</dbReference>
<dbReference type="SMART" id="SM00028">
    <property type="entry name" value="TPR"/>
    <property type="match status" value="3"/>
</dbReference>
<name>A0A8W7P7Q4_ANOCL</name>
<dbReference type="GO" id="GO:0006457">
    <property type="term" value="P:protein folding"/>
    <property type="evidence" value="ECO:0007669"/>
    <property type="project" value="TreeGrafter"/>
</dbReference>
<evidence type="ECO:0000256" key="5">
    <source>
        <dbReference type="SAM" id="SignalP"/>
    </source>
</evidence>
<evidence type="ECO:0000256" key="4">
    <source>
        <dbReference type="PROSITE-ProRule" id="PRU00339"/>
    </source>
</evidence>